<organism evidence="7 8">
    <name type="scientific">Bradyrhizobium japonicum</name>
    <dbReference type="NCBI Taxonomy" id="375"/>
    <lineage>
        <taxon>Bacteria</taxon>
        <taxon>Pseudomonadati</taxon>
        <taxon>Pseudomonadota</taxon>
        <taxon>Alphaproteobacteria</taxon>
        <taxon>Hyphomicrobiales</taxon>
        <taxon>Nitrobacteraceae</taxon>
        <taxon>Bradyrhizobium</taxon>
    </lineage>
</organism>
<dbReference type="Proteomes" id="UP001549291">
    <property type="component" value="Unassembled WGS sequence"/>
</dbReference>
<evidence type="ECO:0000256" key="2">
    <source>
        <dbReference type="ARBA" id="ARBA00023125"/>
    </source>
</evidence>
<reference evidence="7 8" key="1">
    <citation type="submission" date="2024-06" db="EMBL/GenBank/DDBJ databases">
        <title>Genomic Encyclopedia of Type Strains, Phase V (KMG-V): Genome sequencing to study the core and pangenomes of soil and plant-associated prokaryotes.</title>
        <authorList>
            <person name="Whitman W."/>
        </authorList>
    </citation>
    <scope>NUCLEOTIDE SEQUENCE [LARGE SCALE GENOMIC DNA]</scope>
    <source>
        <strain evidence="7 8">USDA 160</strain>
    </source>
</reference>
<accession>A0ABV2RWW5</accession>
<dbReference type="InterPro" id="IPR036388">
    <property type="entry name" value="WH-like_DNA-bd_sf"/>
</dbReference>
<keyword evidence="4" id="KW-0597">Phosphoprotein</keyword>
<dbReference type="PRINTS" id="PR00038">
    <property type="entry name" value="HTHLUXR"/>
</dbReference>
<dbReference type="EMBL" id="JBEPTQ010000002">
    <property type="protein sequence ID" value="MET4721406.1"/>
    <property type="molecule type" value="Genomic_DNA"/>
</dbReference>
<dbReference type="Gene3D" id="1.10.10.10">
    <property type="entry name" value="Winged helix-like DNA-binding domain superfamily/Winged helix DNA-binding domain"/>
    <property type="match status" value="1"/>
</dbReference>
<protein>
    <submittedName>
        <fullName evidence="7">FixJ family two-component response regulator</fullName>
    </submittedName>
</protein>
<proteinExistence type="predicted"/>
<evidence type="ECO:0000313" key="8">
    <source>
        <dbReference type="Proteomes" id="UP001549291"/>
    </source>
</evidence>
<dbReference type="InterPro" id="IPR016032">
    <property type="entry name" value="Sig_transdc_resp-reg_C-effctor"/>
</dbReference>
<evidence type="ECO:0000313" key="7">
    <source>
        <dbReference type="EMBL" id="MET4721406.1"/>
    </source>
</evidence>
<feature type="modified residue" description="4-aspartylphosphate" evidence="4">
    <location>
        <position position="69"/>
    </location>
</feature>
<dbReference type="PANTHER" id="PTHR44688:SF16">
    <property type="entry name" value="DNA-BINDING TRANSCRIPTIONAL ACTIVATOR DEVR_DOSR"/>
    <property type="match status" value="1"/>
</dbReference>
<feature type="domain" description="HTH luxR-type" evidence="5">
    <location>
        <begin position="150"/>
        <end position="215"/>
    </location>
</feature>
<dbReference type="InterPro" id="IPR011006">
    <property type="entry name" value="CheY-like_superfamily"/>
</dbReference>
<dbReference type="InterPro" id="IPR000792">
    <property type="entry name" value="Tscrpt_reg_LuxR_C"/>
</dbReference>
<dbReference type="Pfam" id="PF00072">
    <property type="entry name" value="Response_reg"/>
    <property type="match status" value="1"/>
</dbReference>
<dbReference type="SUPFAM" id="SSF46894">
    <property type="entry name" value="C-terminal effector domain of the bipartite response regulators"/>
    <property type="match status" value="1"/>
</dbReference>
<evidence type="ECO:0000256" key="1">
    <source>
        <dbReference type="ARBA" id="ARBA00023015"/>
    </source>
</evidence>
<gene>
    <name evidence="7" type="ORF">ABIF63_005512</name>
</gene>
<name>A0ABV2RWW5_BRAJP</name>
<evidence type="ECO:0000259" key="5">
    <source>
        <dbReference type="PROSITE" id="PS50043"/>
    </source>
</evidence>
<evidence type="ECO:0000256" key="4">
    <source>
        <dbReference type="PROSITE-ProRule" id="PRU00169"/>
    </source>
</evidence>
<dbReference type="SMART" id="SM00421">
    <property type="entry name" value="HTH_LUXR"/>
    <property type="match status" value="1"/>
</dbReference>
<feature type="domain" description="Response regulatory" evidence="6">
    <location>
        <begin position="20"/>
        <end position="134"/>
    </location>
</feature>
<dbReference type="CDD" id="cd17537">
    <property type="entry name" value="REC_FixJ"/>
    <property type="match status" value="1"/>
</dbReference>
<dbReference type="InterPro" id="IPR001789">
    <property type="entry name" value="Sig_transdc_resp-reg_receiver"/>
</dbReference>
<keyword evidence="3" id="KW-0804">Transcription</keyword>
<dbReference type="PROSITE" id="PS50110">
    <property type="entry name" value="RESPONSE_REGULATORY"/>
    <property type="match status" value="1"/>
</dbReference>
<dbReference type="Gene3D" id="3.40.50.2300">
    <property type="match status" value="1"/>
</dbReference>
<keyword evidence="8" id="KW-1185">Reference proteome</keyword>
<dbReference type="PROSITE" id="PS50043">
    <property type="entry name" value="HTH_LUXR_2"/>
    <property type="match status" value="1"/>
</dbReference>
<keyword evidence="2" id="KW-0238">DNA-binding</keyword>
<dbReference type="PANTHER" id="PTHR44688">
    <property type="entry name" value="DNA-BINDING TRANSCRIPTIONAL ACTIVATOR DEVR_DOSR"/>
    <property type="match status" value="1"/>
</dbReference>
<sequence>MTDQAKPTQAQAQSGADDPIVLIVDDDPSMRRALTNLFQSVGLRVEAFGSAAEVLEAKPPGVPSCLVLDIRLPGSSGFDLQADLVKADIRTPIIFITGHGDIPMTVRAMKSGAIDFLTKPVRDQDMLDAVQAAIERDRRRRDAEKSVSSVRARFEGLTARQRDILVLVASGLMNKQVAAELGLAEITVKIYRGQIMRKMGAKSLADLVRMTEALGIPRPTGKVQT</sequence>
<dbReference type="CDD" id="cd06170">
    <property type="entry name" value="LuxR_C_like"/>
    <property type="match status" value="1"/>
</dbReference>
<dbReference type="SUPFAM" id="SSF52172">
    <property type="entry name" value="CheY-like"/>
    <property type="match status" value="1"/>
</dbReference>
<dbReference type="Pfam" id="PF00196">
    <property type="entry name" value="GerE"/>
    <property type="match status" value="1"/>
</dbReference>
<dbReference type="SMART" id="SM00448">
    <property type="entry name" value="REC"/>
    <property type="match status" value="1"/>
</dbReference>
<evidence type="ECO:0000256" key="3">
    <source>
        <dbReference type="ARBA" id="ARBA00023163"/>
    </source>
</evidence>
<keyword evidence="1" id="KW-0805">Transcription regulation</keyword>
<comment type="caution">
    <text evidence="7">The sequence shown here is derived from an EMBL/GenBank/DDBJ whole genome shotgun (WGS) entry which is preliminary data.</text>
</comment>
<evidence type="ECO:0000259" key="6">
    <source>
        <dbReference type="PROSITE" id="PS50110"/>
    </source>
</evidence>
<dbReference type="RefSeq" id="WP_038955397.1">
    <property type="nucleotide sequence ID" value="NZ_CP066351.1"/>
</dbReference>